<organism evidence="2 3">
    <name type="scientific">Gossypium darwinii</name>
    <name type="common">Darwin's cotton</name>
    <name type="synonym">Gossypium barbadense var. darwinii</name>
    <dbReference type="NCBI Taxonomy" id="34276"/>
    <lineage>
        <taxon>Eukaryota</taxon>
        <taxon>Viridiplantae</taxon>
        <taxon>Streptophyta</taxon>
        <taxon>Embryophyta</taxon>
        <taxon>Tracheophyta</taxon>
        <taxon>Spermatophyta</taxon>
        <taxon>Magnoliopsida</taxon>
        <taxon>eudicotyledons</taxon>
        <taxon>Gunneridae</taxon>
        <taxon>Pentapetalae</taxon>
        <taxon>rosids</taxon>
        <taxon>malvids</taxon>
        <taxon>Malvales</taxon>
        <taxon>Malvaceae</taxon>
        <taxon>Malvoideae</taxon>
        <taxon>Gossypium</taxon>
    </lineage>
</organism>
<accession>A0A5D2HC69</accession>
<name>A0A5D2HC69_GOSDA</name>
<gene>
    <name evidence="2" type="ORF">ES288_A02G089700v1</name>
</gene>
<reference evidence="2 3" key="1">
    <citation type="submission" date="2019-06" db="EMBL/GenBank/DDBJ databases">
        <title>WGS assembly of Gossypium darwinii.</title>
        <authorList>
            <person name="Chen Z.J."/>
            <person name="Sreedasyam A."/>
            <person name="Ando A."/>
            <person name="Song Q."/>
            <person name="De L."/>
            <person name="Hulse-Kemp A."/>
            <person name="Ding M."/>
            <person name="Ye W."/>
            <person name="Kirkbride R."/>
            <person name="Jenkins J."/>
            <person name="Plott C."/>
            <person name="Lovell J."/>
            <person name="Lin Y.-M."/>
            <person name="Vaughn R."/>
            <person name="Liu B."/>
            <person name="Li W."/>
            <person name="Simpson S."/>
            <person name="Scheffler B."/>
            <person name="Saski C."/>
            <person name="Grover C."/>
            <person name="Hu G."/>
            <person name="Conover J."/>
            <person name="Carlson J."/>
            <person name="Shu S."/>
            <person name="Boston L."/>
            <person name="Williams M."/>
            <person name="Peterson D."/>
            <person name="Mcgee K."/>
            <person name="Jones D."/>
            <person name="Wendel J."/>
            <person name="Stelly D."/>
            <person name="Grimwood J."/>
            <person name="Schmutz J."/>
        </authorList>
    </citation>
    <scope>NUCLEOTIDE SEQUENCE [LARGE SCALE GENOMIC DNA]</scope>
    <source>
        <strain evidence="2">1808015.09</strain>
    </source>
</reference>
<feature type="compositionally biased region" description="Basic and acidic residues" evidence="1">
    <location>
        <begin position="26"/>
        <end position="37"/>
    </location>
</feature>
<protein>
    <submittedName>
        <fullName evidence="2">Uncharacterized protein</fullName>
    </submittedName>
</protein>
<dbReference type="AlphaFoldDB" id="A0A5D2HC69"/>
<sequence length="37" mass="4204">MSADGGPTHVNEVFNPLDIPSTTPAWRRERNGYMERT</sequence>
<keyword evidence="3" id="KW-1185">Reference proteome</keyword>
<dbReference type="EMBL" id="CM017689">
    <property type="protein sequence ID" value="TYH27708.1"/>
    <property type="molecule type" value="Genomic_DNA"/>
</dbReference>
<evidence type="ECO:0000256" key="1">
    <source>
        <dbReference type="SAM" id="MobiDB-lite"/>
    </source>
</evidence>
<proteinExistence type="predicted"/>
<evidence type="ECO:0000313" key="2">
    <source>
        <dbReference type="EMBL" id="TYH27708.1"/>
    </source>
</evidence>
<feature type="region of interest" description="Disordered" evidence="1">
    <location>
        <begin position="1"/>
        <end position="37"/>
    </location>
</feature>
<dbReference type="Proteomes" id="UP000323506">
    <property type="component" value="Chromosome A02"/>
</dbReference>
<evidence type="ECO:0000313" key="3">
    <source>
        <dbReference type="Proteomes" id="UP000323506"/>
    </source>
</evidence>